<accession>A0A6J5LPB1</accession>
<evidence type="ECO:0000256" key="1">
    <source>
        <dbReference type="SAM" id="MobiDB-lite"/>
    </source>
</evidence>
<sequence length="150" mass="16718">MEEETPRKGECPCGCELYGNITNQRHVRGCSCKRCMGARNRRKGLTKQRTARKALGVKPSNKFGDANEENWQDSLFANEVKAGKQIQPAVTAWLRIEAQVISNQSDYGSLRKPTRAVLMPDGWSDGLVMVKLSVWAELIAPALAAYYDQS</sequence>
<dbReference type="EMBL" id="LR796291">
    <property type="protein sequence ID" value="CAB4134766.1"/>
    <property type="molecule type" value="Genomic_DNA"/>
</dbReference>
<gene>
    <name evidence="3" type="ORF">UFOVP1226_34</name>
    <name evidence="2" type="ORF">UFOVP278_7</name>
</gene>
<reference evidence="2" key="1">
    <citation type="submission" date="2020-04" db="EMBL/GenBank/DDBJ databases">
        <authorList>
            <person name="Chiriac C."/>
            <person name="Salcher M."/>
            <person name="Ghai R."/>
            <person name="Kavagutti S V."/>
        </authorList>
    </citation>
    <scope>NUCLEOTIDE SEQUENCE</scope>
</reference>
<dbReference type="EMBL" id="LR797174">
    <property type="protein sequence ID" value="CAB4191381.1"/>
    <property type="molecule type" value="Genomic_DNA"/>
</dbReference>
<evidence type="ECO:0000313" key="2">
    <source>
        <dbReference type="EMBL" id="CAB4134766.1"/>
    </source>
</evidence>
<protein>
    <submittedName>
        <fullName evidence="2">Uncharacterized protein</fullName>
    </submittedName>
</protein>
<organism evidence="2">
    <name type="scientific">uncultured Caudovirales phage</name>
    <dbReference type="NCBI Taxonomy" id="2100421"/>
    <lineage>
        <taxon>Viruses</taxon>
        <taxon>Duplodnaviria</taxon>
        <taxon>Heunggongvirae</taxon>
        <taxon>Uroviricota</taxon>
        <taxon>Caudoviricetes</taxon>
        <taxon>Peduoviridae</taxon>
        <taxon>Maltschvirus</taxon>
        <taxon>Maltschvirus maltsch</taxon>
    </lineage>
</organism>
<evidence type="ECO:0000313" key="3">
    <source>
        <dbReference type="EMBL" id="CAB4191381.1"/>
    </source>
</evidence>
<proteinExistence type="predicted"/>
<feature type="region of interest" description="Disordered" evidence="1">
    <location>
        <begin position="46"/>
        <end position="66"/>
    </location>
</feature>
<name>A0A6J5LPB1_9CAUD</name>